<evidence type="ECO:0000256" key="2">
    <source>
        <dbReference type="ARBA" id="ARBA00022723"/>
    </source>
</evidence>
<dbReference type="Gene3D" id="1.20.120.910">
    <property type="entry name" value="DksA, coiled-coil domain"/>
    <property type="match status" value="1"/>
</dbReference>
<dbReference type="PROSITE" id="PS01102">
    <property type="entry name" value="ZF_DKSA_1"/>
    <property type="match status" value="1"/>
</dbReference>
<dbReference type="AlphaFoldDB" id="A0A8J6TR37"/>
<keyword evidence="3" id="KW-0863">Zinc-finger</keyword>
<dbReference type="PROSITE" id="PS51128">
    <property type="entry name" value="ZF_DKSA_2"/>
    <property type="match status" value="1"/>
</dbReference>
<dbReference type="InterPro" id="IPR020458">
    <property type="entry name" value="Znf_DskA_TraR_CS"/>
</dbReference>
<dbReference type="Pfam" id="PF21157">
    <property type="entry name" value="DksA_N"/>
    <property type="match status" value="1"/>
</dbReference>
<keyword evidence="4" id="KW-0862">Zinc</keyword>
<comment type="caution">
    <text evidence="8">The sequence shown here is derived from an EMBL/GenBank/DDBJ whole genome shotgun (WGS) entry which is preliminary data.</text>
</comment>
<dbReference type="SUPFAM" id="SSF109635">
    <property type="entry name" value="DnaK suppressor protein DksA, alpha-hairpin domain"/>
    <property type="match status" value="1"/>
</dbReference>
<evidence type="ECO:0000256" key="5">
    <source>
        <dbReference type="PROSITE-ProRule" id="PRU00510"/>
    </source>
</evidence>
<dbReference type="PANTHER" id="PTHR33823:SF2">
    <property type="entry name" value="RNA POLYMERASE-BINDING TRANSCRIPTION FACTOR DKSA"/>
    <property type="match status" value="1"/>
</dbReference>
<dbReference type="InterPro" id="IPR012784">
    <property type="entry name" value="DksA_RNA_pol-bd"/>
</dbReference>
<evidence type="ECO:0000256" key="4">
    <source>
        <dbReference type="ARBA" id="ARBA00022833"/>
    </source>
</evidence>
<name>A0A8J6TR37_9BACT</name>
<dbReference type="InterPro" id="IPR037187">
    <property type="entry name" value="DnaK_N"/>
</dbReference>
<dbReference type="Proteomes" id="UP000605201">
    <property type="component" value="Unassembled WGS sequence"/>
</dbReference>
<protein>
    <submittedName>
        <fullName evidence="8">RNA polymerase-binding protein DksA</fullName>
    </submittedName>
</protein>
<dbReference type="InterPro" id="IPR000962">
    <property type="entry name" value="Znf_DskA_TraR"/>
</dbReference>
<evidence type="ECO:0000259" key="7">
    <source>
        <dbReference type="Pfam" id="PF21157"/>
    </source>
</evidence>
<gene>
    <name evidence="8" type="primary">dksA</name>
    <name evidence="8" type="ORF">H8D96_15265</name>
</gene>
<evidence type="ECO:0000259" key="6">
    <source>
        <dbReference type="Pfam" id="PF01258"/>
    </source>
</evidence>
<feature type="domain" description="Zinc finger DksA/TraR C4-type" evidence="6">
    <location>
        <begin position="78"/>
        <end position="112"/>
    </location>
</feature>
<dbReference type="InterPro" id="IPR048489">
    <property type="entry name" value="DksA_N"/>
</dbReference>
<accession>A0A8J6TR37</accession>
<dbReference type="NCBIfam" id="TIGR02420">
    <property type="entry name" value="dksA"/>
    <property type="match status" value="1"/>
</dbReference>
<organism evidence="8 9">
    <name type="scientific">Candidatus Desulfatibia vada</name>
    <dbReference type="NCBI Taxonomy" id="2841696"/>
    <lineage>
        <taxon>Bacteria</taxon>
        <taxon>Pseudomonadati</taxon>
        <taxon>Thermodesulfobacteriota</taxon>
        <taxon>Desulfobacteria</taxon>
        <taxon>Desulfobacterales</taxon>
        <taxon>Desulfobacterales incertae sedis</taxon>
        <taxon>Candidatus Desulfatibia</taxon>
    </lineage>
</organism>
<evidence type="ECO:0000313" key="9">
    <source>
        <dbReference type="Proteomes" id="UP000605201"/>
    </source>
</evidence>
<dbReference type="PANTHER" id="PTHR33823">
    <property type="entry name" value="RNA POLYMERASE-BINDING TRANSCRIPTION FACTOR DKSA-RELATED"/>
    <property type="match status" value="1"/>
</dbReference>
<sequence>MHQKDLAFFKKLLTEQLNELMGLANHTISSLLDVVDRAPDPLDRATLDSDRTALLRIRDRESKLIRKIKRTLESIHDGTFGICEMCEEEISLERLKARPVASHCIKCKTKTEAQEKAYG</sequence>
<feature type="zinc finger region" description="dksA C4-type" evidence="5">
    <location>
        <begin position="83"/>
        <end position="107"/>
    </location>
</feature>
<dbReference type="EMBL" id="JACNIG010000287">
    <property type="protein sequence ID" value="MBC8433268.1"/>
    <property type="molecule type" value="Genomic_DNA"/>
</dbReference>
<feature type="domain" description="DnaK suppressor protein DksA N-terminal" evidence="7">
    <location>
        <begin position="6"/>
        <end position="75"/>
    </location>
</feature>
<dbReference type="SUPFAM" id="SSF57716">
    <property type="entry name" value="Glucocorticoid receptor-like (DNA-binding domain)"/>
    <property type="match status" value="1"/>
</dbReference>
<evidence type="ECO:0000256" key="3">
    <source>
        <dbReference type="ARBA" id="ARBA00022771"/>
    </source>
</evidence>
<reference evidence="8 9" key="1">
    <citation type="submission" date="2020-08" db="EMBL/GenBank/DDBJ databases">
        <title>Bridging the membrane lipid divide: bacteria of the FCB group superphylum have the potential to synthesize archaeal ether lipids.</title>
        <authorList>
            <person name="Villanueva L."/>
            <person name="Von Meijenfeldt F.A.B."/>
            <person name="Westbye A.B."/>
            <person name="Yadav S."/>
            <person name="Hopmans E.C."/>
            <person name="Dutilh B.E."/>
            <person name="Sinninghe Damste J.S."/>
        </authorList>
    </citation>
    <scope>NUCLEOTIDE SEQUENCE [LARGE SCALE GENOMIC DNA]</scope>
    <source>
        <strain evidence="8">NIOZ-UU17</strain>
    </source>
</reference>
<dbReference type="GO" id="GO:0008270">
    <property type="term" value="F:zinc ion binding"/>
    <property type="evidence" value="ECO:0007669"/>
    <property type="project" value="UniProtKB-KW"/>
</dbReference>
<evidence type="ECO:0000313" key="8">
    <source>
        <dbReference type="EMBL" id="MBC8433268.1"/>
    </source>
</evidence>
<keyword evidence="2" id="KW-0479">Metal-binding</keyword>
<dbReference type="Pfam" id="PF01258">
    <property type="entry name" value="zf-dskA_traR"/>
    <property type="match status" value="1"/>
</dbReference>
<proteinExistence type="predicted"/>
<evidence type="ECO:0000256" key="1">
    <source>
        <dbReference type="ARBA" id="ARBA00022490"/>
    </source>
</evidence>
<keyword evidence="1" id="KW-0963">Cytoplasm</keyword>